<dbReference type="Proteomes" id="UP000033052">
    <property type="component" value="Chromosome"/>
</dbReference>
<dbReference type="GeneID" id="92939639"/>
<evidence type="ECO:0000313" key="3">
    <source>
        <dbReference type="Proteomes" id="UP000033052"/>
    </source>
</evidence>
<feature type="transmembrane region" description="Helical" evidence="1">
    <location>
        <begin position="21"/>
        <end position="36"/>
    </location>
</feature>
<proteinExistence type="predicted"/>
<feature type="transmembrane region" description="Helical" evidence="1">
    <location>
        <begin position="159"/>
        <end position="181"/>
    </location>
</feature>
<evidence type="ECO:0000313" key="2">
    <source>
        <dbReference type="EMBL" id="AKC63728.1"/>
    </source>
</evidence>
<keyword evidence="1" id="KW-1133">Transmembrane helix</keyword>
<dbReference type="RefSeq" id="WP_033060913.1">
    <property type="nucleotide sequence ID" value="NZ_CP009225.1"/>
</dbReference>
<evidence type="ECO:0000256" key="1">
    <source>
        <dbReference type="SAM" id="Phobius"/>
    </source>
</evidence>
<dbReference type="KEGG" id="cld:CLSPO_c30080"/>
<feature type="transmembrane region" description="Helical" evidence="1">
    <location>
        <begin position="56"/>
        <end position="89"/>
    </location>
</feature>
<keyword evidence="1" id="KW-0472">Membrane</keyword>
<dbReference type="EMBL" id="CP009225">
    <property type="protein sequence ID" value="AKC63728.1"/>
    <property type="molecule type" value="Genomic_DNA"/>
</dbReference>
<dbReference type="AlphaFoldDB" id="A0A7U4JR40"/>
<gene>
    <name evidence="2" type="ORF">CLSPO_c30080</name>
</gene>
<sequence length="205" mass="24148">MWDLIKSLFKDEGKKIKTPQVLGLVAIILLIFRVAFRDEFMELMKNLANDLGNFKFIINVFHLLSVMLFITSIIAFIAGLIILIIYKIFDIVDDKTRGSSKWLRNSTNTLHRFSIGSRIAVINVEIWLLVVLGYFYMFNEKYFCRYKRIVLNFITHTNFIVEVLAFMYVITLIIASVKLVYETIYKFLYFQLDEESEKKLHSITN</sequence>
<name>A0A7U4JR40_CLOSG</name>
<organism evidence="2 3">
    <name type="scientific">Clostridium sporogenes</name>
    <dbReference type="NCBI Taxonomy" id="1509"/>
    <lineage>
        <taxon>Bacteria</taxon>
        <taxon>Bacillati</taxon>
        <taxon>Bacillota</taxon>
        <taxon>Clostridia</taxon>
        <taxon>Eubacteriales</taxon>
        <taxon>Clostridiaceae</taxon>
        <taxon>Clostridium</taxon>
    </lineage>
</organism>
<accession>A0A7U4JR40</accession>
<keyword evidence="1" id="KW-0812">Transmembrane</keyword>
<reference evidence="2 3" key="1">
    <citation type="journal article" date="2015" name="PLoS ONE">
        <title>A universal mariner transposon system for forward genetic studies in the genus clostridium.</title>
        <authorList>
            <person name="Zhang Y."/>
            <person name="Grosse-Honebrink A."/>
            <person name="Minton N.P."/>
        </authorList>
    </citation>
    <scope>NUCLEOTIDE SEQUENCE [LARGE SCALE GENOMIC DNA]</scope>
    <source>
        <strain evidence="2 3">NCIMB 10696</strain>
    </source>
</reference>
<protein>
    <submittedName>
        <fullName evidence="2">Uncharacterized protein</fullName>
    </submittedName>
</protein>
<feature type="transmembrane region" description="Helical" evidence="1">
    <location>
        <begin position="119"/>
        <end position="139"/>
    </location>
</feature>